<dbReference type="Pfam" id="PF09339">
    <property type="entry name" value="HTH_IclR"/>
    <property type="match status" value="1"/>
</dbReference>
<organism evidence="6 7">
    <name type="scientific">Microbacterium gilvum</name>
    <dbReference type="NCBI Taxonomy" id="1336204"/>
    <lineage>
        <taxon>Bacteria</taxon>
        <taxon>Bacillati</taxon>
        <taxon>Actinomycetota</taxon>
        <taxon>Actinomycetes</taxon>
        <taxon>Micrococcales</taxon>
        <taxon>Microbacteriaceae</taxon>
        <taxon>Microbacterium</taxon>
    </lineage>
</organism>
<dbReference type="SMART" id="SM00346">
    <property type="entry name" value="HTH_ICLR"/>
    <property type="match status" value="1"/>
</dbReference>
<gene>
    <name evidence="6" type="ORF">GCM10023351_14810</name>
</gene>
<dbReference type="SUPFAM" id="SSF46785">
    <property type="entry name" value="Winged helix' DNA-binding domain"/>
    <property type="match status" value="1"/>
</dbReference>
<dbReference type="PANTHER" id="PTHR30136">
    <property type="entry name" value="HELIX-TURN-HELIX TRANSCRIPTIONAL REGULATOR, ICLR FAMILY"/>
    <property type="match status" value="1"/>
</dbReference>
<evidence type="ECO:0000259" key="5">
    <source>
        <dbReference type="PROSITE" id="PS51078"/>
    </source>
</evidence>
<dbReference type="InterPro" id="IPR036390">
    <property type="entry name" value="WH_DNA-bd_sf"/>
</dbReference>
<dbReference type="SUPFAM" id="SSF55781">
    <property type="entry name" value="GAF domain-like"/>
    <property type="match status" value="1"/>
</dbReference>
<evidence type="ECO:0000259" key="4">
    <source>
        <dbReference type="PROSITE" id="PS51077"/>
    </source>
</evidence>
<dbReference type="InterPro" id="IPR014757">
    <property type="entry name" value="Tscrpt_reg_IclR_C"/>
</dbReference>
<reference evidence="7" key="1">
    <citation type="journal article" date="2019" name="Int. J. Syst. Evol. Microbiol.">
        <title>The Global Catalogue of Microorganisms (GCM) 10K type strain sequencing project: providing services to taxonomists for standard genome sequencing and annotation.</title>
        <authorList>
            <consortium name="The Broad Institute Genomics Platform"/>
            <consortium name="The Broad Institute Genome Sequencing Center for Infectious Disease"/>
            <person name="Wu L."/>
            <person name="Ma J."/>
        </authorList>
    </citation>
    <scope>NUCLEOTIDE SEQUENCE [LARGE SCALE GENOMIC DNA]</scope>
    <source>
        <strain evidence="7">JCM 18537</strain>
    </source>
</reference>
<dbReference type="Pfam" id="PF01614">
    <property type="entry name" value="IclR_C"/>
    <property type="match status" value="1"/>
</dbReference>
<evidence type="ECO:0000256" key="1">
    <source>
        <dbReference type="ARBA" id="ARBA00023015"/>
    </source>
</evidence>
<keyword evidence="2" id="KW-0238">DNA-binding</keyword>
<dbReference type="RefSeq" id="WP_345437619.1">
    <property type="nucleotide sequence ID" value="NZ_BAABKO010000002.1"/>
</dbReference>
<evidence type="ECO:0000256" key="3">
    <source>
        <dbReference type="ARBA" id="ARBA00023163"/>
    </source>
</evidence>
<evidence type="ECO:0000313" key="7">
    <source>
        <dbReference type="Proteomes" id="UP001501645"/>
    </source>
</evidence>
<dbReference type="Gene3D" id="1.10.10.10">
    <property type="entry name" value="Winged helix-like DNA-binding domain superfamily/Winged helix DNA-binding domain"/>
    <property type="match status" value="1"/>
</dbReference>
<dbReference type="InterPro" id="IPR050707">
    <property type="entry name" value="HTH_MetabolicPath_Reg"/>
</dbReference>
<protein>
    <submittedName>
        <fullName evidence="6">IclR family transcriptional regulator</fullName>
    </submittedName>
</protein>
<accession>A0ABP9A122</accession>
<dbReference type="PROSITE" id="PS51077">
    <property type="entry name" value="HTH_ICLR"/>
    <property type="match status" value="1"/>
</dbReference>
<feature type="domain" description="HTH iclR-type" evidence="4">
    <location>
        <begin position="7"/>
        <end position="63"/>
    </location>
</feature>
<dbReference type="PROSITE" id="PS51078">
    <property type="entry name" value="ICLR_ED"/>
    <property type="match status" value="1"/>
</dbReference>
<evidence type="ECO:0000256" key="2">
    <source>
        <dbReference type="ARBA" id="ARBA00023125"/>
    </source>
</evidence>
<dbReference type="Gene3D" id="3.30.450.40">
    <property type="match status" value="1"/>
</dbReference>
<dbReference type="InterPro" id="IPR005471">
    <property type="entry name" value="Tscrpt_reg_IclR_N"/>
</dbReference>
<dbReference type="InterPro" id="IPR029016">
    <property type="entry name" value="GAF-like_dom_sf"/>
</dbReference>
<keyword evidence="7" id="KW-1185">Reference proteome</keyword>
<name>A0ABP9A122_9MICO</name>
<dbReference type="Proteomes" id="UP001501645">
    <property type="component" value="Unassembled WGS sequence"/>
</dbReference>
<proteinExistence type="predicted"/>
<keyword evidence="1" id="KW-0805">Transcription regulation</keyword>
<dbReference type="PANTHER" id="PTHR30136:SF24">
    <property type="entry name" value="HTH-TYPE TRANSCRIPTIONAL REPRESSOR ALLR"/>
    <property type="match status" value="1"/>
</dbReference>
<evidence type="ECO:0000313" key="6">
    <source>
        <dbReference type="EMBL" id="GAA4771744.1"/>
    </source>
</evidence>
<feature type="domain" description="IclR-ED" evidence="5">
    <location>
        <begin position="68"/>
        <end position="251"/>
    </location>
</feature>
<dbReference type="InterPro" id="IPR036388">
    <property type="entry name" value="WH-like_DNA-bd_sf"/>
</dbReference>
<dbReference type="EMBL" id="BAABKO010000002">
    <property type="protein sequence ID" value="GAA4771744.1"/>
    <property type="molecule type" value="Genomic_DNA"/>
</dbReference>
<sequence>MSARRPIRVLQNAAAVVELLAEEGALGPAELAEQLGIPRPSVYRLLDGLAAIGFTEPTADAGARLDRSLMRLADSARAAMTEWRGGHEVLVDVVGRTRQTAYLTVRRGDDAVCIDWEQGRGVGVLMLKPGRALPLNAGAAGRAFLAFEPDGDAWAGRAGHVSYTPQTLTDPADLRADAAATRERGYALSDEDVTIGIGAIAAPIFGAGGQLVGCLSLAGVAEEFRTRRHELADEVRAAAAALGERHRSAAG</sequence>
<comment type="caution">
    <text evidence="6">The sequence shown here is derived from an EMBL/GenBank/DDBJ whole genome shotgun (WGS) entry which is preliminary data.</text>
</comment>
<keyword evidence="3" id="KW-0804">Transcription</keyword>